<dbReference type="Pfam" id="PF04997">
    <property type="entry name" value="RNA_pol_Rpb1_1"/>
    <property type="match status" value="1"/>
</dbReference>
<dbReference type="Pfam" id="PF04998">
    <property type="entry name" value="RNA_pol_Rpb1_5"/>
    <property type="match status" value="1"/>
</dbReference>
<organism evidence="15">
    <name type="scientific">Candidatus Nitrososphaera gargensis</name>
    <dbReference type="NCBI Taxonomy" id="497727"/>
    <lineage>
        <taxon>Archaea</taxon>
        <taxon>Nitrososphaerota</taxon>
        <taxon>Nitrososphaeria</taxon>
        <taxon>Nitrososphaerales</taxon>
        <taxon>Nitrososphaeraceae</taxon>
        <taxon>Nitrososphaera</taxon>
    </lineage>
</organism>
<keyword evidence="3" id="KW-0963">Cytoplasm</keyword>
<dbReference type="Gene3D" id="2.40.40.20">
    <property type="match status" value="1"/>
</dbReference>
<dbReference type="GO" id="GO:0003899">
    <property type="term" value="F:DNA-directed RNA polymerase activity"/>
    <property type="evidence" value="ECO:0007669"/>
    <property type="project" value="UniProtKB-EC"/>
</dbReference>
<evidence type="ECO:0000256" key="4">
    <source>
        <dbReference type="ARBA" id="ARBA00022679"/>
    </source>
</evidence>
<dbReference type="PANTHER" id="PTHR19376">
    <property type="entry name" value="DNA-DIRECTED RNA POLYMERASE"/>
    <property type="match status" value="1"/>
</dbReference>
<evidence type="ECO:0000256" key="7">
    <source>
        <dbReference type="ARBA" id="ARBA00022833"/>
    </source>
</evidence>
<keyword evidence="2 13" id="KW-0240">DNA-directed RNA polymerase</keyword>
<accession>D9ZB63</accession>
<evidence type="ECO:0000259" key="14">
    <source>
        <dbReference type="SMART" id="SM00663"/>
    </source>
</evidence>
<dbReference type="GO" id="GO:0006351">
    <property type="term" value="P:DNA-templated transcription"/>
    <property type="evidence" value="ECO:0007669"/>
    <property type="project" value="InterPro"/>
</dbReference>
<reference evidence="15" key="1">
    <citation type="journal article" date="2010" name="Trends Microbiol.">
        <title>Distinct gene set in two different lineages of ammonia-oxidizing archaea supports the phylum Thaumarchaeota.</title>
        <authorList>
            <person name="Spang A."/>
            <person name="Hatzenpichler R."/>
            <person name="Brochier-Armanet C."/>
            <person name="Rattei T."/>
            <person name="Tischler P."/>
            <person name="Spieck E."/>
            <person name="Streit W."/>
            <person name="Stahl D.A."/>
            <person name="Wagner M."/>
            <person name="Schleper C."/>
        </authorList>
    </citation>
    <scope>NUCLEOTIDE SEQUENCE</scope>
    <source>
        <strain evidence="15">Enrichment culture Ga9.2</strain>
    </source>
</reference>
<dbReference type="InterPro" id="IPR000722">
    <property type="entry name" value="RNA_pol_asu"/>
</dbReference>
<dbReference type="GO" id="GO:0000428">
    <property type="term" value="C:DNA-directed RNA polymerase complex"/>
    <property type="evidence" value="ECO:0007669"/>
    <property type="project" value="UniProtKB-KW"/>
</dbReference>
<dbReference type="Gene3D" id="6.20.50.80">
    <property type="match status" value="1"/>
</dbReference>
<dbReference type="PANTHER" id="PTHR19376:SF32">
    <property type="entry name" value="DNA-DIRECTED RNA POLYMERASE III SUBUNIT RPC1"/>
    <property type="match status" value="1"/>
</dbReference>
<dbReference type="InterPro" id="IPR042102">
    <property type="entry name" value="RNA_pol_Rpb1_3_sf"/>
</dbReference>
<dbReference type="SUPFAM" id="SSF64484">
    <property type="entry name" value="beta and beta-prime subunits of DNA dependent RNA-polymerase"/>
    <property type="match status" value="1"/>
</dbReference>
<dbReference type="Gene3D" id="1.10.150.390">
    <property type="match status" value="1"/>
</dbReference>
<dbReference type="FunFam" id="2.40.40.20:FF:000019">
    <property type="entry name" value="DNA-directed RNA polymerase II subunit RPB1"/>
    <property type="match status" value="1"/>
</dbReference>
<dbReference type="InterPro" id="IPR012757">
    <property type="entry name" value="RPO1C"/>
</dbReference>
<dbReference type="NCBIfam" id="TIGR02390">
    <property type="entry name" value="RNA_pol_rpoA1"/>
    <property type="match status" value="1"/>
</dbReference>
<dbReference type="InterPro" id="IPR007080">
    <property type="entry name" value="RNA_pol_Rpb1_1"/>
</dbReference>
<dbReference type="HAMAP" id="MF_00411">
    <property type="entry name" value="RNApol_arch_Rpo1C"/>
    <property type="match status" value="1"/>
</dbReference>
<dbReference type="OMA" id="AVCPPYN"/>
<dbReference type="NCBIfam" id="NF006336">
    <property type="entry name" value="PRK08566.1"/>
    <property type="match status" value="1"/>
</dbReference>
<dbReference type="CDD" id="cd06528">
    <property type="entry name" value="RNAP_A"/>
    <property type="match status" value="1"/>
</dbReference>
<dbReference type="CDD" id="cd02582">
    <property type="entry name" value="RNAP_archeal_A"/>
    <property type="match status" value="1"/>
</dbReference>
<comment type="catalytic activity">
    <reaction evidence="11 13">
        <text>RNA(n) + a ribonucleoside 5'-triphosphate = RNA(n+1) + diphosphate</text>
        <dbReference type="Rhea" id="RHEA:21248"/>
        <dbReference type="Rhea" id="RHEA-COMP:14527"/>
        <dbReference type="Rhea" id="RHEA-COMP:17342"/>
        <dbReference type="ChEBI" id="CHEBI:33019"/>
        <dbReference type="ChEBI" id="CHEBI:61557"/>
        <dbReference type="ChEBI" id="CHEBI:140395"/>
        <dbReference type="EC" id="2.7.7.6"/>
    </reaction>
</comment>
<comment type="similarity">
    <text evidence="1 13">Belongs to the RNA polymerase beta' chain family.</text>
</comment>
<dbReference type="Gene3D" id="6.10.250.2940">
    <property type="match status" value="1"/>
</dbReference>
<dbReference type="AlphaFoldDB" id="D9ZB63"/>
<dbReference type="HAMAP" id="MF_00863">
    <property type="entry name" value="RNApol_arch_Rpo1N"/>
    <property type="match status" value="1"/>
</dbReference>
<dbReference type="Gene3D" id="1.10.132.30">
    <property type="match status" value="1"/>
</dbReference>
<dbReference type="Pfam" id="PF05000">
    <property type="entry name" value="RNA_pol_Rpb1_4"/>
    <property type="match status" value="1"/>
</dbReference>
<dbReference type="InterPro" id="IPR045867">
    <property type="entry name" value="DNA-dir_RpoC_beta_prime"/>
</dbReference>
<dbReference type="Gene3D" id="1.10.274.100">
    <property type="entry name" value="RNA polymerase Rpb1, domain 3"/>
    <property type="match status" value="1"/>
</dbReference>
<feature type="domain" description="RNA polymerase N-terminal" evidence="14">
    <location>
        <begin position="207"/>
        <end position="512"/>
    </location>
</feature>
<dbReference type="Gene3D" id="3.30.1490.180">
    <property type="entry name" value="RNA polymerase ii"/>
    <property type="match status" value="1"/>
</dbReference>
<dbReference type="InterPro" id="IPR007083">
    <property type="entry name" value="RNA_pol_Rpb1_4"/>
</dbReference>
<dbReference type="GO" id="GO:0008270">
    <property type="term" value="F:zinc ion binding"/>
    <property type="evidence" value="ECO:0007669"/>
    <property type="project" value="InterPro"/>
</dbReference>
<keyword evidence="5 13" id="KW-0548">Nucleotidyltransferase</keyword>
<dbReference type="InterPro" id="IPR038120">
    <property type="entry name" value="Rpb1_funnel_sf"/>
</dbReference>
<dbReference type="Pfam" id="PF04983">
    <property type="entry name" value="RNA_pol_Rpb1_3"/>
    <property type="match status" value="1"/>
</dbReference>
<feature type="non-terminal residue" evidence="15">
    <location>
        <position position="1273"/>
    </location>
</feature>
<evidence type="ECO:0000256" key="9">
    <source>
        <dbReference type="ARBA" id="ARBA00023125"/>
    </source>
</evidence>
<evidence type="ECO:0000256" key="1">
    <source>
        <dbReference type="ARBA" id="ARBA00006460"/>
    </source>
</evidence>
<dbReference type="Pfam" id="PF00623">
    <property type="entry name" value="RNA_pol_Rpb1_2"/>
    <property type="match status" value="1"/>
</dbReference>
<keyword evidence="9" id="KW-0238">DNA-binding</keyword>
<evidence type="ECO:0000256" key="5">
    <source>
        <dbReference type="ARBA" id="ARBA00022695"/>
    </source>
</evidence>
<comment type="function">
    <text evidence="12">DNA-dependent RNA polymerase (RNAP) catalyzes the transcription of DNA into RNA using the four ribonucleoside triphosphates as substrates. Forms the clamp head domain.</text>
</comment>
<evidence type="ECO:0000256" key="12">
    <source>
        <dbReference type="ARBA" id="ARBA00053389"/>
    </source>
</evidence>
<dbReference type="Gene3D" id="4.10.860.120">
    <property type="entry name" value="RNA polymerase II, clamp domain"/>
    <property type="match status" value="2"/>
</dbReference>
<evidence type="ECO:0000256" key="10">
    <source>
        <dbReference type="ARBA" id="ARBA00023163"/>
    </source>
</evidence>
<evidence type="ECO:0000256" key="2">
    <source>
        <dbReference type="ARBA" id="ARBA00022478"/>
    </source>
</evidence>
<evidence type="ECO:0000256" key="11">
    <source>
        <dbReference type="ARBA" id="ARBA00048552"/>
    </source>
</evidence>
<evidence type="ECO:0000313" key="15">
    <source>
        <dbReference type="EMBL" id="ADK25960.1"/>
    </source>
</evidence>
<keyword evidence="7" id="KW-0862">Zinc</keyword>
<proteinExistence type="inferred from homology"/>
<dbReference type="InterPro" id="IPR012758">
    <property type="entry name" value="RPO1N"/>
</dbReference>
<sequence length="1273" mass="141500">MEESAKILGGIKFSVWSPTEVRKFSVAEITAPETYDEDGMPVQGGLMDNRLGTLEPGQKCATCGNTSAKCPGHFGHIELAEPVLHIAFVDDIHKLLLISCRSCNRIKLEPEELTHYKSIRDTKAAYAVITLENIKDEIIERAKKVKVCPHCGKEQYDLIFTKPTIFVEKTDAGENRLLPITIRERLSHIPDDDLTLLGYDPRTARPEWFVLQVLPVPPVTVRPSIILETGIRSEDDLTHKLVDIIRVNQRLKESKEAGTPPLIVQDLVDLLQYHVTTYFDNEVSGIPQAHHRSGRPLKTLTQRLKGKEGRFRGSLSGKRVDFSSRTVISPDPNLTIADVGVPTDVAKKLTIPETVSQWNVERLKELVMNGPNTYPGANYIIRPDGVKIRLDYVTDRKAIADSLAPGYIVERHLADGDIVIFNRQPSLHRMSIMAHSVKVLPYRTFRLHPAVCPPYNADFDGDEMNLHVPQSEEARAEATLLMRVQDQLISPRYGGPIIGGIRDFITGAFMLTRDGTTLTKDEFANLAMIGGYEGPLPEPAITKDGQRLYSGRQLFSLFLPKDFNFIITSKWNKAAKGEGKDVVIKNGELISGVIDKASIGAEEPDSVLHRIAKDYGTNAARKFLDSILTMLKTYITHRGFTYGYSDLWLSPETRQEINDIIQKTYEKVYELIQQYNDGTLPLTRGLAAEEALELYVVNELSRARDRAGRTADRAFPDENSGVIMASTGARGSTLNIGQMTAALGQQSIRGKRIQKGYHNRALSHFKPNDANPDAKGFVKSNYRDGLSPLEFFFHAMGGREGLVDTAVRTQQSGYMQRRLINALEHLKIEYDQTVRDPHGNIVQYLYGEDGIDPAKSDHGEAVNISRLIEAESIVDEGRKATEDVIKSIIAKYAENLNPRMKANLEKALLENRLSKEGVEKVMKKVLDLIDRALAEPGEAVGVVTAQSIGEPGTQMTLRTFHFAGVKERNVTLGLPRLIELVDARKKPVTPTMDIYLDEEHRVSREKALEVAREILFTRIGDLIERSETDYSGVLTFHLSEAKLAERGCTFADVQEVLEGSKKKYTVKPNENKLSIKITVPDEPDAQTLLTLKSKLLNTRVKGVPDIERVTIVKQDEEWVIQTAGSNLAKVVAVDGVDLTRVTTNNVYEIWQTLGIEAARTALIKEITNTLEEQGLEVDTRHIMLVADLMTSKGYLQQIGRHGIAGTKTSVLARAAFEITVPTIARASLEGQIETLKGVTENVIVGATVPVGTGMVDLYMKVKDSNNESAGKSD</sequence>
<keyword evidence="8" id="KW-0460">Magnesium</keyword>
<dbReference type="InterPro" id="IPR007081">
    <property type="entry name" value="RNA_pol_Rpb1_5"/>
</dbReference>
<dbReference type="InterPro" id="IPR007066">
    <property type="entry name" value="RNA_pol_Rpb1_3"/>
</dbReference>
<evidence type="ECO:0000256" key="8">
    <source>
        <dbReference type="ARBA" id="ARBA00022842"/>
    </source>
</evidence>
<keyword evidence="4 13" id="KW-0808">Transferase</keyword>
<evidence type="ECO:0000256" key="13">
    <source>
        <dbReference type="RuleBase" id="RU004279"/>
    </source>
</evidence>
<comment type="function">
    <text evidence="13">DNA-dependent RNA polymerase catalyzes the transcription of DNA into RNA using the four ribonucleoside triphosphates as substrates.</text>
</comment>
<dbReference type="InterPro" id="IPR044893">
    <property type="entry name" value="RNA_pol_Rpb1_clamp_domain"/>
</dbReference>
<dbReference type="EMBL" id="GU797794">
    <property type="protein sequence ID" value="ADK25960.1"/>
    <property type="molecule type" value="Genomic_DNA"/>
</dbReference>
<protein>
    <recommendedName>
        <fullName evidence="13">DNA-directed RNA polymerase subunit</fullName>
        <ecNumber evidence="13">2.7.7.6</ecNumber>
    </recommendedName>
</protein>
<dbReference type="EC" id="2.7.7.6" evidence="13"/>
<evidence type="ECO:0000256" key="3">
    <source>
        <dbReference type="ARBA" id="ARBA00022490"/>
    </source>
</evidence>
<keyword evidence="10 13" id="KW-0804">Transcription</keyword>
<name>D9ZB63_9ARCH</name>
<dbReference type="NCBIfam" id="TIGR02389">
    <property type="entry name" value="RNA_pol_rpoA2"/>
    <property type="match status" value="1"/>
</dbReference>
<dbReference type="InterPro" id="IPR006592">
    <property type="entry name" value="RNA_pol_N"/>
</dbReference>
<evidence type="ECO:0000256" key="6">
    <source>
        <dbReference type="ARBA" id="ARBA00022723"/>
    </source>
</evidence>
<dbReference type="GO" id="GO:0003677">
    <property type="term" value="F:DNA binding"/>
    <property type="evidence" value="ECO:0007669"/>
    <property type="project" value="UniProtKB-KW"/>
</dbReference>
<dbReference type="SMART" id="SM00663">
    <property type="entry name" value="RPOLA_N"/>
    <property type="match status" value="1"/>
</dbReference>
<keyword evidence="6" id="KW-0479">Metal-binding</keyword>